<sequence>MKKFDSLTYLINTLSKAEKKQFAISSSKGESTKDYLTLYNLITKSDSVNEESIVKEFRKTEKKASFEIAVHYLYEKILDSLVLLRKKKDIYYSLFQKLCKAELLYERSMFRECFDILNSVIEKARENQVYEILLMATKLELEYLLRLDFPNISEKELSQKHYQQTESINHIRKITEQASLYNLLKHRLTYKGDVRSRKQEQSLNDLMISEMYIATSSGNKESNFEMTKKHKLFQANYLMGIGDYSAALRSFRELSELFENNTQFWANPPIYYISVLEGILRSLRTMGNYEEMPYFAEKLKELSDNYSLEFKINTLCIAFQYELFPFFDKGDYAKCKEVITLYKDDLFNKDSWLNPIRKSELLLYTTLVYIGLEEYNRAKKTINSIIPEHNMEYLPIMKTIRLVKLIIYYELGDHDFVRHQSQSIRRGISLKKEQAFQTEHLILWYLNKVNLPVLSDERKKMLEKLDKKFKELHNDKYEKQLLSIFDFTIWIESKLLRKKISYILNAKNQL</sequence>
<comment type="caution">
    <text evidence="1">The sequence shown here is derived from an EMBL/GenBank/DDBJ whole genome shotgun (WGS) entry which is preliminary data.</text>
</comment>
<evidence type="ECO:0008006" key="3">
    <source>
        <dbReference type="Google" id="ProtNLM"/>
    </source>
</evidence>
<name>A0ABV9L2T5_9BACT</name>
<reference evidence="2" key="1">
    <citation type="journal article" date="2019" name="Int. J. Syst. Evol. Microbiol.">
        <title>The Global Catalogue of Microorganisms (GCM) 10K type strain sequencing project: providing services to taxonomists for standard genome sequencing and annotation.</title>
        <authorList>
            <consortium name="The Broad Institute Genomics Platform"/>
            <consortium name="The Broad Institute Genome Sequencing Center for Infectious Disease"/>
            <person name="Wu L."/>
            <person name="Ma J."/>
        </authorList>
    </citation>
    <scope>NUCLEOTIDE SEQUENCE [LARGE SCALE GENOMIC DNA]</scope>
    <source>
        <strain evidence="2">CCUG 66188</strain>
    </source>
</reference>
<proteinExistence type="predicted"/>
<accession>A0ABV9L2T5</accession>
<protein>
    <recommendedName>
        <fullName evidence="3">Tetratricopeptide repeat protein</fullName>
    </recommendedName>
</protein>
<organism evidence="1 2">
    <name type="scientific">Dysgonomonas termitidis</name>
    <dbReference type="NCBI Taxonomy" id="1516126"/>
    <lineage>
        <taxon>Bacteria</taxon>
        <taxon>Pseudomonadati</taxon>
        <taxon>Bacteroidota</taxon>
        <taxon>Bacteroidia</taxon>
        <taxon>Bacteroidales</taxon>
        <taxon>Dysgonomonadaceae</taxon>
        <taxon>Dysgonomonas</taxon>
    </lineage>
</organism>
<evidence type="ECO:0000313" key="1">
    <source>
        <dbReference type="EMBL" id="MFC4676567.1"/>
    </source>
</evidence>
<dbReference type="Proteomes" id="UP001596023">
    <property type="component" value="Unassembled WGS sequence"/>
</dbReference>
<dbReference type="EMBL" id="JBHSGN010000144">
    <property type="protein sequence ID" value="MFC4676567.1"/>
    <property type="molecule type" value="Genomic_DNA"/>
</dbReference>
<dbReference type="RefSeq" id="WP_380000938.1">
    <property type="nucleotide sequence ID" value="NZ_JBHSGN010000144.1"/>
</dbReference>
<gene>
    <name evidence="1" type="ORF">ACFO6W_23070</name>
</gene>
<keyword evidence="2" id="KW-1185">Reference proteome</keyword>
<evidence type="ECO:0000313" key="2">
    <source>
        <dbReference type="Proteomes" id="UP001596023"/>
    </source>
</evidence>